<keyword evidence="8" id="KW-1185">Reference proteome</keyword>
<dbReference type="HOGENOM" id="CLU_884052_0_0_1"/>
<evidence type="ECO:0008006" key="9">
    <source>
        <dbReference type="Google" id="ProtNLM"/>
    </source>
</evidence>
<sequence length="315" mass="33659">MVGDYGYRPEGDECVANTDGLLGTALTVMVFFSIFVQMSEGLHFGIVPYVSRPALGVVSGMVGAGGNLGAVIGTRGIIAPDVDVDAGFIMLGAVIMATSVLFFGIYFPEHGGMLFKKGALGSYDPQLYKPDDADRGSDQMDYSAAAPAQKTNRAPAKCSDEHHIAWMNVCGDSGACVPEKHAAKMASISQPRHGLRGPSPPLSLCACRRRIWQTCRLWRSERKKRATGGQCTRIWRMQFMKHVWPRLLSPRSPSSDSGNLSCTPPSGSGGGVGMRTSTSTRSSAMRAGTGRANPSGDSLERDLHAERAGRDTSNK</sequence>
<feature type="transmembrane region" description="Helical" evidence="6">
    <location>
        <begin position="20"/>
        <end position="42"/>
    </location>
</feature>
<accession>A0A0D3JRQ7</accession>
<dbReference type="EnsemblProtists" id="EOD26192">
    <property type="protein sequence ID" value="EOD26192"/>
    <property type="gene ID" value="EMIHUDRAFT_115184"/>
</dbReference>
<feature type="transmembrane region" description="Helical" evidence="6">
    <location>
        <begin position="54"/>
        <end position="74"/>
    </location>
</feature>
<dbReference type="GO" id="GO:0015112">
    <property type="term" value="F:nitrate transmembrane transporter activity"/>
    <property type="evidence" value="ECO:0007669"/>
    <property type="project" value="InterPro"/>
</dbReference>
<evidence type="ECO:0000256" key="1">
    <source>
        <dbReference type="ARBA" id="ARBA00004141"/>
    </source>
</evidence>
<keyword evidence="3 6" id="KW-1133">Transmembrane helix</keyword>
<evidence type="ECO:0000256" key="6">
    <source>
        <dbReference type="SAM" id="Phobius"/>
    </source>
</evidence>
<keyword evidence="2 6" id="KW-0812">Transmembrane</keyword>
<dbReference type="RefSeq" id="XP_005778621.1">
    <property type="nucleotide sequence ID" value="XM_005778564.1"/>
</dbReference>
<reference evidence="7" key="2">
    <citation type="submission" date="2024-10" db="UniProtKB">
        <authorList>
            <consortium name="EnsemblProtists"/>
        </authorList>
    </citation>
    <scope>IDENTIFICATION</scope>
</reference>
<dbReference type="PaxDb" id="2903-EOD26192"/>
<dbReference type="GO" id="GO:0016020">
    <property type="term" value="C:membrane"/>
    <property type="evidence" value="ECO:0007669"/>
    <property type="project" value="UniProtKB-SubCell"/>
</dbReference>
<feature type="compositionally biased region" description="Basic and acidic residues" evidence="5">
    <location>
        <begin position="298"/>
        <end position="315"/>
    </location>
</feature>
<feature type="region of interest" description="Disordered" evidence="5">
    <location>
        <begin position="249"/>
        <end position="315"/>
    </location>
</feature>
<feature type="compositionally biased region" description="Low complexity" evidence="5">
    <location>
        <begin position="249"/>
        <end position="266"/>
    </location>
</feature>
<feature type="compositionally biased region" description="Low complexity" evidence="5">
    <location>
        <begin position="274"/>
        <end position="289"/>
    </location>
</feature>
<evidence type="ECO:0000256" key="3">
    <source>
        <dbReference type="ARBA" id="ARBA00022989"/>
    </source>
</evidence>
<keyword evidence="4 6" id="KW-0472">Membrane</keyword>
<evidence type="ECO:0000313" key="8">
    <source>
        <dbReference type="Proteomes" id="UP000013827"/>
    </source>
</evidence>
<organism evidence="7 8">
    <name type="scientific">Emiliania huxleyi (strain CCMP1516)</name>
    <dbReference type="NCBI Taxonomy" id="280463"/>
    <lineage>
        <taxon>Eukaryota</taxon>
        <taxon>Haptista</taxon>
        <taxon>Haptophyta</taxon>
        <taxon>Prymnesiophyceae</taxon>
        <taxon>Isochrysidales</taxon>
        <taxon>Noelaerhabdaceae</taxon>
        <taxon>Emiliania</taxon>
    </lineage>
</organism>
<evidence type="ECO:0000256" key="2">
    <source>
        <dbReference type="ARBA" id="ARBA00022692"/>
    </source>
</evidence>
<dbReference type="Proteomes" id="UP000013827">
    <property type="component" value="Unassembled WGS sequence"/>
</dbReference>
<evidence type="ECO:0000313" key="7">
    <source>
        <dbReference type="EnsemblProtists" id="EOD26192"/>
    </source>
</evidence>
<reference evidence="8" key="1">
    <citation type="journal article" date="2013" name="Nature">
        <title>Pan genome of the phytoplankton Emiliania underpins its global distribution.</title>
        <authorList>
            <person name="Read B.A."/>
            <person name="Kegel J."/>
            <person name="Klute M.J."/>
            <person name="Kuo A."/>
            <person name="Lefebvre S.C."/>
            <person name="Maumus F."/>
            <person name="Mayer C."/>
            <person name="Miller J."/>
            <person name="Monier A."/>
            <person name="Salamov A."/>
            <person name="Young J."/>
            <person name="Aguilar M."/>
            <person name="Claverie J.M."/>
            <person name="Frickenhaus S."/>
            <person name="Gonzalez K."/>
            <person name="Herman E.K."/>
            <person name="Lin Y.C."/>
            <person name="Napier J."/>
            <person name="Ogata H."/>
            <person name="Sarno A.F."/>
            <person name="Shmutz J."/>
            <person name="Schroeder D."/>
            <person name="de Vargas C."/>
            <person name="Verret F."/>
            <person name="von Dassow P."/>
            <person name="Valentin K."/>
            <person name="Van de Peer Y."/>
            <person name="Wheeler G."/>
            <person name="Dacks J.B."/>
            <person name="Delwiche C.F."/>
            <person name="Dyhrman S.T."/>
            <person name="Glockner G."/>
            <person name="John U."/>
            <person name="Richards T."/>
            <person name="Worden A.Z."/>
            <person name="Zhang X."/>
            <person name="Grigoriev I.V."/>
            <person name="Allen A.E."/>
            <person name="Bidle K."/>
            <person name="Borodovsky M."/>
            <person name="Bowler C."/>
            <person name="Brownlee C."/>
            <person name="Cock J.M."/>
            <person name="Elias M."/>
            <person name="Gladyshev V.N."/>
            <person name="Groth M."/>
            <person name="Guda C."/>
            <person name="Hadaegh A."/>
            <person name="Iglesias-Rodriguez M.D."/>
            <person name="Jenkins J."/>
            <person name="Jones B.M."/>
            <person name="Lawson T."/>
            <person name="Leese F."/>
            <person name="Lindquist E."/>
            <person name="Lobanov A."/>
            <person name="Lomsadze A."/>
            <person name="Malik S.B."/>
            <person name="Marsh M.E."/>
            <person name="Mackinder L."/>
            <person name="Mock T."/>
            <person name="Mueller-Roeber B."/>
            <person name="Pagarete A."/>
            <person name="Parker M."/>
            <person name="Probert I."/>
            <person name="Quesneville H."/>
            <person name="Raines C."/>
            <person name="Rensing S.A."/>
            <person name="Riano-Pachon D.M."/>
            <person name="Richier S."/>
            <person name="Rokitta S."/>
            <person name="Shiraiwa Y."/>
            <person name="Soanes D.M."/>
            <person name="van der Giezen M."/>
            <person name="Wahlund T.M."/>
            <person name="Williams B."/>
            <person name="Wilson W."/>
            <person name="Wolfe G."/>
            <person name="Wurch L.L."/>
        </authorList>
    </citation>
    <scope>NUCLEOTIDE SEQUENCE</scope>
</reference>
<dbReference type="GeneID" id="17271738"/>
<dbReference type="KEGG" id="ehx:EMIHUDRAFT_115184"/>
<proteinExistence type="predicted"/>
<evidence type="ECO:0000256" key="4">
    <source>
        <dbReference type="ARBA" id="ARBA00023136"/>
    </source>
</evidence>
<evidence type="ECO:0000256" key="5">
    <source>
        <dbReference type="SAM" id="MobiDB-lite"/>
    </source>
</evidence>
<dbReference type="AlphaFoldDB" id="A0A0D3JRQ7"/>
<name>A0A0D3JRQ7_EMIH1</name>
<dbReference type="PANTHER" id="PTHR23515">
    <property type="entry name" value="HIGH-AFFINITY NITRATE TRANSPORTER 2.3"/>
    <property type="match status" value="1"/>
</dbReference>
<dbReference type="InterPro" id="IPR044772">
    <property type="entry name" value="NO3_transporter"/>
</dbReference>
<protein>
    <recommendedName>
        <fullName evidence="9">Major facilitator superfamily (MFS) profile domain-containing protein</fullName>
    </recommendedName>
</protein>
<feature type="transmembrane region" description="Helical" evidence="6">
    <location>
        <begin position="86"/>
        <end position="107"/>
    </location>
</feature>
<comment type="subcellular location">
    <subcellularLocation>
        <location evidence="1">Membrane</location>
        <topology evidence="1">Multi-pass membrane protein</topology>
    </subcellularLocation>
</comment>